<proteinExistence type="predicted"/>
<dbReference type="Proteomes" id="UP000199268">
    <property type="component" value="Unassembled WGS sequence"/>
</dbReference>
<gene>
    <name evidence="2" type="ORF">GA0061074_10433</name>
</gene>
<dbReference type="CDD" id="cd00211">
    <property type="entry name" value="PTS_IIA_fru"/>
    <property type="match status" value="1"/>
</dbReference>
<dbReference type="RefSeq" id="WP_092462082.1">
    <property type="nucleotide sequence ID" value="NZ_BJEE01000001.1"/>
</dbReference>
<evidence type="ECO:0000259" key="1">
    <source>
        <dbReference type="PROSITE" id="PS51094"/>
    </source>
</evidence>
<feature type="domain" description="PTS EIIA type-2" evidence="1">
    <location>
        <begin position="1"/>
        <end position="146"/>
    </location>
</feature>
<name>A0A1C4A6Z5_9LACO</name>
<evidence type="ECO:0000313" key="3">
    <source>
        <dbReference type="Proteomes" id="UP000199268"/>
    </source>
</evidence>
<evidence type="ECO:0000313" key="2">
    <source>
        <dbReference type="EMBL" id="SCB90190.1"/>
    </source>
</evidence>
<dbReference type="OrthoDB" id="370976at2"/>
<organism evidence="2 3">
    <name type="scientific">Weissella bombi</name>
    <dbReference type="NCBI Taxonomy" id="1505725"/>
    <lineage>
        <taxon>Bacteria</taxon>
        <taxon>Bacillati</taxon>
        <taxon>Bacillota</taxon>
        <taxon>Bacilli</taxon>
        <taxon>Lactobacillales</taxon>
        <taxon>Lactobacillaceae</taxon>
        <taxon>Weissella</taxon>
    </lineage>
</organism>
<reference evidence="3" key="1">
    <citation type="submission" date="2016-08" db="EMBL/GenBank/DDBJ databases">
        <authorList>
            <person name="Varghese N."/>
            <person name="Submissions Spin"/>
        </authorList>
    </citation>
    <scope>NUCLEOTIDE SEQUENCE [LARGE SCALE GENOMIC DNA]</scope>
    <source>
        <strain evidence="3">R-53094</strain>
    </source>
</reference>
<accession>A0A1C4A6Z5</accession>
<sequence>MLSDKVILLDEPADSDQEALGIMAEHLLKSGAVKESYKPALLQREVDFPTGLATENIGIAMPHTDAEHVNYDQIAFMRLREPVSFLQMGDGVKIQVKFIFMLALKEAHSQLDMLQTLVTLIQDENKIQQLLVATDEDNIVQILKDAGIE</sequence>
<dbReference type="PANTHER" id="PTHR47738">
    <property type="entry name" value="PTS SYSTEM FRUCTOSE-LIKE EIIA COMPONENT-RELATED"/>
    <property type="match status" value="1"/>
</dbReference>
<dbReference type="InterPro" id="IPR002178">
    <property type="entry name" value="PTS_EIIA_type-2_dom"/>
</dbReference>
<dbReference type="AlphaFoldDB" id="A0A1C4A6Z5"/>
<keyword evidence="3" id="KW-1185">Reference proteome</keyword>
<protein>
    <submittedName>
        <fullName evidence="2">PTS system IIA component, Gat family</fullName>
    </submittedName>
</protein>
<dbReference type="EMBL" id="FMAO01000004">
    <property type="protein sequence ID" value="SCB90190.1"/>
    <property type="molecule type" value="Genomic_DNA"/>
</dbReference>
<dbReference type="InterPro" id="IPR051541">
    <property type="entry name" value="PTS_SugarTrans_NitroReg"/>
</dbReference>
<dbReference type="Pfam" id="PF00359">
    <property type="entry name" value="PTS_EIIA_2"/>
    <property type="match status" value="1"/>
</dbReference>
<dbReference type="STRING" id="1505725.GA0061074_10433"/>
<dbReference type="SUPFAM" id="SSF55804">
    <property type="entry name" value="Phoshotransferase/anion transport protein"/>
    <property type="match status" value="1"/>
</dbReference>
<dbReference type="PROSITE" id="PS51094">
    <property type="entry name" value="PTS_EIIA_TYPE_2"/>
    <property type="match status" value="1"/>
</dbReference>
<dbReference type="InterPro" id="IPR016152">
    <property type="entry name" value="PTrfase/Anion_transptr"/>
</dbReference>
<dbReference type="PANTHER" id="PTHR47738:SF3">
    <property type="entry name" value="PHOSPHOTRANSFERASE SYSTEM MANNITOL_FRUCTOSE-SPECIFIC IIA DOMAIN CONTAINING PROTEIN"/>
    <property type="match status" value="1"/>
</dbReference>
<dbReference type="Gene3D" id="3.40.930.10">
    <property type="entry name" value="Mannitol-specific EII, Chain A"/>
    <property type="match status" value="1"/>
</dbReference>